<accession>A0ACB9BEL8</accession>
<name>A0ACB9BEL8_ARCLA</name>
<dbReference type="Proteomes" id="UP001055879">
    <property type="component" value="Linkage Group LG06"/>
</dbReference>
<evidence type="ECO:0000313" key="1">
    <source>
        <dbReference type="EMBL" id="KAI3720018.1"/>
    </source>
</evidence>
<evidence type="ECO:0000313" key="2">
    <source>
        <dbReference type="Proteomes" id="UP001055879"/>
    </source>
</evidence>
<protein>
    <submittedName>
        <fullName evidence="1">Uncharacterized protein</fullName>
    </submittedName>
</protein>
<sequence length="159" mass="17825">MVLELRMYAKLMRWWEVAKPPVANQSPPSTRLLPPSSVNITTTPAALAQSISTVYSPSSSISREHHHHSSRLQAMDLHRPFQQALLSIRFVSYSLLPSVSCGCGNRYSDGVPDADFDTGDDRGRFPYDYSGVTRSIEGIWARRSMSSFENLGIEVYRSD</sequence>
<dbReference type="EMBL" id="CM042052">
    <property type="protein sequence ID" value="KAI3720018.1"/>
    <property type="molecule type" value="Genomic_DNA"/>
</dbReference>
<comment type="caution">
    <text evidence="1">The sequence shown here is derived from an EMBL/GenBank/DDBJ whole genome shotgun (WGS) entry which is preliminary data.</text>
</comment>
<reference evidence="1 2" key="2">
    <citation type="journal article" date="2022" name="Mol. Ecol. Resour.">
        <title>The genomes of chicory, endive, great burdock and yacon provide insights into Asteraceae paleo-polyploidization history and plant inulin production.</title>
        <authorList>
            <person name="Fan W."/>
            <person name="Wang S."/>
            <person name="Wang H."/>
            <person name="Wang A."/>
            <person name="Jiang F."/>
            <person name="Liu H."/>
            <person name="Zhao H."/>
            <person name="Xu D."/>
            <person name="Zhang Y."/>
        </authorList>
    </citation>
    <scope>NUCLEOTIDE SEQUENCE [LARGE SCALE GENOMIC DNA]</scope>
    <source>
        <strain evidence="2">cv. Niubang</strain>
    </source>
</reference>
<reference evidence="2" key="1">
    <citation type="journal article" date="2022" name="Mol. Ecol. Resour.">
        <title>The genomes of chicory, endive, great burdock and yacon provide insights into Asteraceae palaeo-polyploidization history and plant inulin production.</title>
        <authorList>
            <person name="Fan W."/>
            <person name="Wang S."/>
            <person name="Wang H."/>
            <person name="Wang A."/>
            <person name="Jiang F."/>
            <person name="Liu H."/>
            <person name="Zhao H."/>
            <person name="Xu D."/>
            <person name="Zhang Y."/>
        </authorList>
    </citation>
    <scope>NUCLEOTIDE SEQUENCE [LARGE SCALE GENOMIC DNA]</scope>
    <source>
        <strain evidence="2">cv. Niubang</strain>
    </source>
</reference>
<keyword evidence="2" id="KW-1185">Reference proteome</keyword>
<proteinExistence type="predicted"/>
<gene>
    <name evidence="1" type="ORF">L6452_20925</name>
</gene>
<organism evidence="1 2">
    <name type="scientific">Arctium lappa</name>
    <name type="common">Greater burdock</name>
    <name type="synonym">Lappa major</name>
    <dbReference type="NCBI Taxonomy" id="4217"/>
    <lineage>
        <taxon>Eukaryota</taxon>
        <taxon>Viridiplantae</taxon>
        <taxon>Streptophyta</taxon>
        <taxon>Embryophyta</taxon>
        <taxon>Tracheophyta</taxon>
        <taxon>Spermatophyta</taxon>
        <taxon>Magnoliopsida</taxon>
        <taxon>eudicotyledons</taxon>
        <taxon>Gunneridae</taxon>
        <taxon>Pentapetalae</taxon>
        <taxon>asterids</taxon>
        <taxon>campanulids</taxon>
        <taxon>Asterales</taxon>
        <taxon>Asteraceae</taxon>
        <taxon>Carduoideae</taxon>
        <taxon>Cardueae</taxon>
        <taxon>Arctiinae</taxon>
        <taxon>Arctium</taxon>
    </lineage>
</organism>